<dbReference type="Pfam" id="PF04024">
    <property type="entry name" value="PspC"/>
    <property type="match status" value="1"/>
</dbReference>
<reference evidence="4 5" key="1">
    <citation type="journal article" date="2016" name="Genome Announc.">
        <title>Complete Genome and Plasmid Sequences for Rhodococcus fascians D188 and Draft Sequences for Rhodococcus Isolates PBTS 1 and PBTS 2.</title>
        <authorList>
            <person name="Stamler R.A."/>
            <person name="Vereecke D."/>
            <person name="Zhang Y."/>
            <person name="Schilkey F."/>
            <person name="Devitt N."/>
            <person name="Randall J.J."/>
        </authorList>
    </citation>
    <scope>NUCLEOTIDE SEQUENCE [LARGE SCALE GENOMIC DNA]</scope>
    <source>
        <strain evidence="4 5">PBTS2</strain>
    </source>
</reference>
<dbReference type="EMBL" id="CP015220">
    <property type="protein sequence ID" value="AMY24524.1"/>
    <property type="molecule type" value="Genomic_DNA"/>
</dbReference>
<organism evidence="4 5">
    <name type="scientific">Rhodococcoides fascians</name>
    <name type="common">Rhodococcus fascians</name>
    <dbReference type="NCBI Taxonomy" id="1828"/>
    <lineage>
        <taxon>Bacteria</taxon>
        <taxon>Bacillati</taxon>
        <taxon>Actinomycetota</taxon>
        <taxon>Actinomycetes</taxon>
        <taxon>Mycobacteriales</taxon>
        <taxon>Nocardiaceae</taxon>
        <taxon>Rhodococcoides</taxon>
    </lineage>
</organism>
<dbReference type="KEGG" id="rhs:A3Q41_03233"/>
<keyword evidence="2" id="KW-1133">Transmembrane helix</keyword>
<dbReference type="PATRIC" id="fig|1653479.3.peg.3276"/>
<feature type="transmembrane region" description="Helical" evidence="2">
    <location>
        <begin position="278"/>
        <end position="298"/>
    </location>
</feature>
<keyword evidence="2" id="KW-0812">Transmembrane</keyword>
<feature type="domain" description="Phage shock protein PspC N-terminal" evidence="3">
    <location>
        <begin position="21"/>
        <end position="74"/>
    </location>
</feature>
<evidence type="ECO:0000313" key="4">
    <source>
        <dbReference type="EMBL" id="AMY24524.1"/>
    </source>
</evidence>
<feature type="compositionally biased region" description="Polar residues" evidence="1">
    <location>
        <begin position="196"/>
        <end position="227"/>
    </location>
</feature>
<reference evidence="5" key="2">
    <citation type="submission" date="2016-04" db="EMBL/GenBank/DDBJ databases">
        <title>Complete Genome and Plasmid Sequences for Rhodococcus fascians D188 and Draft Sequences for Rhodococcus spp. Isolates PBTS 1 and PBTS 2.</title>
        <authorList>
            <person name="Stamer R."/>
            <person name="Vereecke D."/>
            <person name="Zhang Y."/>
            <person name="Schilkey F."/>
            <person name="Devitt N."/>
            <person name="Randall J."/>
        </authorList>
    </citation>
    <scope>NUCLEOTIDE SEQUENCE [LARGE SCALE GENOMIC DNA]</scope>
    <source>
        <strain evidence="5">PBTS2</strain>
    </source>
</reference>
<feature type="transmembrane region" description="Helical" evidence="2">
    <location>
        <begin position="310"/>
        <end position="328"/>
    </location>
</feature>
<keyword evidence="2" id="KW-0472">Membrane</keyword>
<accession>A0A143QNN8</accession>
<name>A0A143QNN8_RHOFA</name>
<feature type="transmembrane region" description="Helical" evidence="2">
    <location>
        <begin position="46"/>
        <end position="74"/>
    </location>
</feature>
<evidence type="ECO:0000259" key="3">
    <source>
        <dbReference type="Pfam" id="PF04024"/>
    </source>
</evidence>
<evidence type="ECO:0000256" key="2">
    <source>
        <dbReference type="SAM" id="Phobius"/>
    </source>
</evidence>
<dbReference type="InterPro" id="IPR007168">
    <property type="entry name" value="Phageshock_PspC_N"/>
</dbReference>
<gene>
    <name evidence="4" type="ORF">A3Q41_03233</name>
</gene>
<dbReference type="AlphaFoldDB" id="A0A143QNN8"/>
<proteinExistence type="predicted"/>
<sequence>MVIMNNVTVSDQLQQMWRTRPHRLPQRGHMAGVAAGIGYRYDVDPVLIRVAFVVSTLFGGTGIVLYLAAWLVLSRAGDSASGVESMVGRGHSSDSTTKTVVVAVALVIALSTLGPAGVGLGGSGVISLAAMLGGLWLLHQRCPEPPPYLRTAEFTRQQYAPTPFGSSTTSAEQWSAAQYRPPQFQYEQYTPYTTLPKSYEPTPQTTQPVSESGTAPTVDLTKSTRAESTSATAVPTTPQAVTPPSWDPLGVAPFAWDLPEPAGTFPPAAIERKRRSRWTASFLGLALLGAAVTTGLGALTGSDWITPGRVGAVALSIIAVGLILSAFLRKGYGLLVVGAPLAGFVILASVVGPVNLDDSVSGAQRVAPTTAAALAPAYDVGFGELDLDLTGLTLTENKTVAIDVTFGSAVVTVPSTMSIETKCNAEFGSAECGDPGVRAGKDARPDAPVLTIEGDATFGELKVVQQ</sequence>
<evidence type="ECO:0000313" key="5">
    <source>
        <dbReference type="Proteomes" id="UP000076038"/>
    </source>
</evidence>
<feature type="region of interest" description="Disordered" evidence="1">
    <location>
        <begin position="196"/>
        <end position="242"/>
    </location>
</feature>
<dbReference type="Proteomes" id="UP000076038">
    <property type="component" value="Chromosome"/>
</dbReference>
<keyword evidence="5" id="KW-1185">Reference proteome</keyword>
<feature type="transmembrane region" description="Helical" evidence="2">
    <location>
        <begin position="95"/>
        <end position="114"/>
    </location>
</feature>
<feature type="compositionally biased region" description="Low complexity" evidence="1">
    <location>
        <begin position="228"/>
        <end position="242"/>
    </location>
</feature>
<protein>
    <recommendedName>
        <fullName evidence="3">Phage shock protein PspC N-terminal domain-containing protein</fullName>
    </recommendedName>
</protein>
<evidence type="ECO:0000256" key="1">
    <source>
        <dbReference type="SAM" id="MobiDB-lite"/>
    </source>
</evidence>
<feature type="transmembrane region" description="Helical" evidence="2">
    <location>
        <begin position="335"/>
        <end position="356"/>
    </location>
</feature>